<dbReference type="EMBL" id="CM007649">
    <property type="protein sequence ID" value="ONM42308.1"/>
    <property type="molecule type" value="Genomic_DNA"/>
</dbReference>
<dbReference type="AlphaFoldDB" id="A0A1D6NQV4"/>
<proteinExistence type="predicted"/>
<keyword evidence="1" id="KW-0378">Hydrolase</keyword>
<organism evidence="1">
    <name type="scientific">Zea mays</name>
    <name type="common">Maize</name>
    <dbReference type="NCBI Taxonomy" id="4577"/>
    <lineage>
        <taxon>Eukaryota</taxon>
        <taxon>Viridiplantae</taxon>
        <taxon>Streptophyta</taxon>
        <taxon>Embryophyta</taxon>
        <taxon>Tracheophyta</taxon>
        <taxon>Spermatophyta</taxon>
        <taxon>Magnoliopsida</taxon>
        <taxon>Liliopsida</taxon>
        <taxon>Poales</taxon>
        <taxon>Poaceae</taxon>
        <taxon>PACMAD clade</taxon>
        <taxon>Panicoideae</taxon>
        <taxon>Andropogonodae</taxon>
        <taxon>Andropogoneae</taxon>
        <taxon>Tripsacinae</taxon>
        <taxon>Zea</taxon>
    </lineage>
</organism>
<gene>
    <name evidence="1" type="ORF">ZEAMMB73_Zm00001d044704</name>
</gene>
<evidence type="ECO:0000313" key="1">
    <source>
        <dbReference type="EMBL" id="ONM42308.1"/>
    </source>
</evidence>
<name>A0A1D6NQV4_MAIZE</name>
<reference evidence="1" key="1">
    <citation type="submission" date="2015-12" db="EMBL/GenBank/DDBJ databases">
        <title>Update maize B73 reference genome by single molecule sequencing technologies.</title>
        <authorList>
            <consortium name="Maize Genome Sequencing Project"/>
            <person name="Ware D."/>
        </authorList>
    </citation>
    <scope>NUCLEOTIDE SEQUENCE [LARGE SCALE GENOMIC DNA]</scope>
    <source>
        <tissue evidence="1">Seedling</tissue>
    </source>
</reference>
<dbReference type="GO" id="GO:0016787">
    <property type="term" value="F:hydrolase activity"/>
    <property type="evidence" value="ECO:0007669"/>
    <property type="project" value="UniProtKB-KW"/>
</dbReference>
<feature type="non-terminal residue" evidence="1">
    <location>
        <position position="1"/>
    </location>
</feature>
<accession>A0A1D6NQV4</accession>
<sequence>TRSVLSPTTPPPPSYARCGGLCWSLRRRRTPTSSCCRCAHSSPFTGSAPGAYHLTAVATTALVLL</sequence>
<protein>
    <submittedName>
        <fullName evidence="1">Alpha/beta-Hydrolases superfamily protein</fullName>
    </submittedName>
</protein>